<dbReference type="InterPro" id="IPR013783">
    <property type="entry name" value="Ig-like_fold"/>
</dbReference>
<comment type="similarity">
    <text evidence="2">Belongs to the glycosyl hydrolase 13 family.</text>
</comment>
<dbReference type="SUPFAM" id="SSF51011">
    <property type="entry name" value="Glycosyl hydrolase domain"/>
    <property type="match status" value="1"/>
</dbReference>
<dbReference type="InterPro" id="IPR013780">
    <property type="entry name" value="Glyco_hydro_b"/>
</dbReference>
<dbReference type="Gene3D" id="3.20.20.80">
    <property type="entry name" value="Glycosidases"/>
    <property type="match status" value="1"/>
</dbReference>
<evidence type="ECO:0000256" key="2">
    <source>
        <dbReference type="ARBA" id="ARBA00008061"/>
    </source>
</evidence>
<dbReference type="PANTHER" id="PTHR43002">
    <property type="entry name" value="GLYCOGEN DEBRANCHING ENZYME"/>
    <property type="match status" value="1"/>
</dbReference>
<evidence type="ECO:0000256" key="3">
    <source>
        <dbReference type="ARBA" id="ARBA00022528"/>
    </source>
</evidence>
<sequence length="886" mass="98184">MATLSPSLAISTCGCRNCGALKPSKLTLATQSKKGSQGFPKIIDPGRSLLLSQVASNGACRRNPSLAVEAKSRPSSQEVVAPGIKVEDPSTVSTYLFRTQFGGFVKVSVGKKKNSNYVVYIEVSSLELEIRDCRLVMVWGIYRSNSSSFLLPLNSPDPDSPSRDDGTMDNSFLQISPGKFIVQLAFEARQPPFYLSFLLKPMRSGVDVSGGLEIRSHRKTNFCVPVGFHPGSPTPLGLSYSADGSMNFALVSRTAQSVVLCLYDDDTKVDKPALEIDLDSYVNRTGDVWHASIEGGQTFQSYGFRCIPKGIDRSKVDHVLLDPYAKVIVNPLMKGKTSLLQNKYLGRLCKEPDFDWTGDVHPNLPMEKLVVYRLNVARFTQNQSSQLYSDVLGTFAGVIEKVKHLKDLGVTAVLMEPIFPYDKQQGPYSPLHFFSPSNLYGHSGGSTFAISSMKEMVKTLHANGIEVFMEVNFTHTAEYGALQGIDDSSYYHHGKKVNGSGSNSALNCNYPVVTSLILDSLRYWVSQFHVDGFCFLNASYLLKGFHGESLSRPPLIEAIAFDPLLSKTKIIADFWDPREMLSKETLCFPHWKRWAEMNTKFCHDVRSFLKGEGPLSSLATRLCGSGDIFSNGRGPAFSFNYVARNSGLSLVDLVSYSSDELLAAELSWNCGEEGPTSKTMILERRLKQIKNYLFILFVSLGVPVLNMGDECGQSSGGSTSYLHRKPLDWSLLSTGFGIQTTQFISFLSALRGRRSDLFQKWNFLDVENIEWYGNDQSPPKWDDPSSKFLAMALKADRSESMIDPESGYLKKGDLFMAFNAGRKMVSVLLPCAPEGMEWRRLVDTGLPYPVFFSSNGEPVDEQMQGLVVYEMKSHSCVLFEASSCDD</sequence>
<dbReference type="Proteomes" id="UP001497516">
    <property type="component" value="Chromosome 10"/>
</dbReference>
<comment type="subcellular location">
    <subcellularLocation>
        <location evidence="1">Plastid</location>
        <location evidence="1">Chloroplast</location>
    </subcellularLocation>
</comment>
<dbReference type="Gene3D" id="2.60.40.10">
    <property type="entry name" value="Immunoglobulins"/>
    <property type="match status" value="1"/>
</dbReference>
<dbReference type="Gene3D" id="2.60.40.1180">
    <property type="entry name" value="Golgi alpha-mannosidase II"/>
    <property type="match status" value="1"/>
</dbReference>
<dbReference type="CDD" id="cd11346">
    <property type="entry name" value="AmyAc_plant_IsoA"/>
    <property type="match status" value="1"/>
</dbReference>
<dbReference type="Pfam" id="PF02922">
    <property type="entry name" value="CBM_48"/>
    <property type="match status" value="1"/>
</dbReference>
<keyword evidence="5" id="KW-0809">Transit peptide</keyword>
<evidence type="ECO:0000256" key="4">
    <source>
        <dbReference type="ARBA" id="ARBA00022640"/>
    </source>
</evidence>
<feature type="domain" description="Glycosyl hydrolase family 13 catalytic" evidence="6">
    <location>
        <begin position="386"/>
        <end position="754"/>
    </location>
</feature>
<dbReference type="GO" id="GO:0019156">
    <property type="term" value="F:isoamylase activity"/>
    <property type="evidence" value="ECO:0007669"/>
    <property type="project" value="InterPro"/>
</dbReference>
<dbReference type="InterPro" id="IPR044505">
    <property type="entry name" value="GlgX_Isoamylase_N_E_set"/>
</dbReference>
<dbReference type="Pfam" id="PF00128">
    <property type="entry name" value="Alpha-amylase"/>
    <property type="match status" value="1"/>
</dbReference>
<dbReference type="InterPro" id="IPR044096">
    <property type="entry name" value="AmyAc_plant_ISA2"/>
</dbReference>
<evidence type="ECO:0000313" key="8">
    <source>
        <dbReference type="Proteomes" id="UP001497516"/>
    </source>
</evidence>
<gene>
    <name evidence="7" type="ORF">LTRI10_LOCUS9285</name>
</gene>
<keyword evidence="3" id="KW-0150">Chloroplast</keyword>
<accession>A0AAV2D1D2</accession>
<dbReference type="CDD" id="cd02856">
    <property type="entry name" value="E_set_GDE_Isoamylase_N"/>
    <property type="match status" value="1"/>
</dbReference>
<dbReference type="InterPro" id="IPR017853">
    <property type="entry name" value="GH"/>
</dbReference>
<protein>
    <recommendedName>
        <fullName evidence="6">Glycosyl hydrolase family 13 catalytic domain-containing protein</fullName>
    </recommendedName>
</protein>
<evidence type="ECO:0000256" key="5">
    <source>
        <dbReference type="ARBA" id="ARBA00022946"/>
    </source>
</evidence>
<keyword evidence="4" id="KW-0934">Plastid</keyword>
<dbReference type="GO" id="GO:0009507">
    <property type="term" value="C:chloroplast"/>
    <property type="evidence" value="ECO:0007669"/>
    <property type="project" value="UniProtKB-SubCell"/>
</dbReference>
<dbReference type="AlphaFoldDB" id="A0AAV2D1D2"/>
<evidence type="ECO:0000313" key="7">
    <source>
        <dbReference type="EMBL" id="CAL1362059.1"/>
    </source>
</evidence>
<dbReference type="SUPFAM" id="SSF51445">
    <property type="entry name" value="(Trans)glycosidases"/>
    <property type="match status" value="1"/>
</dbReference>
<keyword evidence="8" id="KW-1185">Reference proteome</keyword>
<dbReference type="InterPro" id="IPR006047">
    <property type="entry name" value="GH13_cat_dom"/>
</dbReference>
<organism evidence="7 8">
    <name type="scientific">Linum trigynum</name>
    <dbReference type="NCBI Taxonomy" id="586398"/>
    <lineage>
        <taxon>Eukaryota</taxon>
        <taxon>Viridiplantae</taxon>
        <taxon>Streptophyta</taxon>
        <taxon>Embryophyta</taxon>
        <taxon>Tracheophyta</taxon>
        <taxon>Spermatophyta</taxon>
        <taxon>Magnoliopsida</taxon>
        <taxon>eudicotyledons</taxon>
        <taxon>Gunneridae</taxon>
        <taxon>Pentapetalae</taxon>
        <taxon>rosids</taxon>
        <taxon>fabids</taxon>
        <taxon>Malpighiales</taxon>
        <taxon>Linaceae</taxon>
        <taxon>Linum</taxon>
    </lineage>
</organism>
<dbReference type="InterPro" id="IPR048650">
    <property type="entry name" value="ISOA1-3-like_C"/>
</dbReference>
<reference evidence="7 8" key="1">
    <citation type="submission" date="2024-04" db="EMBL/GenBank/DDBJ databases">
        <authorList>
            <person name="Fracassetti M."/>
        </authorList>
    </citation>
    <scope>NUCLEOTIDE SEQUENCE [LARGE SCALE GENOMIC DNA]</scope>
</reference>
<dbReference type="InterPro" id="IPR004193">
    <property type="entry name" value="Glyco_hydro_13_N"/>
</dbReference>
<evidence type="ECO:0000256" key="1">
    <source>
        <dbReference type="ARBA" id="ARBA00004229"/>
    </source>
</evidence>
<evidence type="ECO:0000259" key="6">
    <source>
        <dbReference type="SMART" id="SM00642"/>
    </source>
</evidence>
<proteinExistence type="inferred from homology"/>
<dbReference type="Pfam" id="PF21156">
    <property type="entry name" value="ISOA1-3_C"/>
    <property type="match status" value="1"/>
</dbReference>
<dbReference type="EMBL" id="OZ034814">
    <property type="protein sequence ID" value="CAL1362059.1"/>
    <property type="molecule type" value="Genomic_DNA"/>
</dbReference>
<dbReference type="InterPro" id="IPR014756">
    <property type="entry name" value="Ig_E-set"/>
</dbReference>
<dbReference type="SUPFAM" id="SSF81296">
    <property type="entry name" value="E set domains"/>
    <property type="match status" value="1"/>
</dbReference>
<dbReference type="SMART" id="SM00642">
    <property type="entry name" value="Aamy"/>
    <property type="match status" value="1"/>
</dbReference>
<dbReference type="GO" id="GO:0019252">
    <property type="term" value="P:starch biosynthetic process"/>
    <property type="evidence" value="ECO:0007669"/>
    <property type="project" value="InterPro"/>
</dbReference>
<name>A0AAV2D1D2_9ROSI</name>